<dbReference type="AlphaFoldDB" id="A0A2W5FQY0"/>
<feature type="transmembrane region" description="Helical" evidence="1">
    <location>
        <begin position="23"/>
        <end position="45"/>
    </location>
</feature>
<sequence length="275" mass="30743">MKAFDLIDSASFGYKTVWQERKYLLKLAFVPVFIKLACTVIIFAFDFQNNFLRQALITLPASFAEGWLLAQFLRTLILLERWPIMLPEDVSDRHMSALLLRARGIMSSTIMFVLITLAAYGLKEIYAMFYDMAGAGEATKNAEAPPGNPLLFIPAMILIFLSIYAFRYLWLYIPVVVLMPMGEFLRKLGGFMASIKMMGVFLVAMVPCFVLAMVVSTLLTSLVGGPDSDIGRFVMVMVSVVIETLISLITTASIVYALRDILPKHPLALADINKE</sequence>
<organism evidence="2 3">
    <name type="scientific">Micavibrio aeruginosavorus</name>
    <dbReference type="NCBI Taxonomy" id="349221"/>
    <lineage>
        <taxon>Bacteria</taxon>
        <taxon>Pseudomonadati</taxon>
        <taxon>Bdellovibrionota</taxon>
        <taxon>Bdellovibrionia</taxon>
        <taxon>Bdellovibrionales</taxon>
        <taxon>Pseudobdellovibrionaceae</taxon>
        <taxon>Micavibrio</taxon>
    </lineage>
</organism>
<feature type="transmembrane region" description="Helical" evidence="1">
    <location>
        <begin position="230"/>
        <end position="258"/>
    </location>
</feature>
<gene>
    <name evidence="2" type="ORF">DI586_00520</name>
</gene>
<feature type="transmembrane region" description="Helical" evidence="1">
    <location>
        <begin position="100"/>
        <end position="122"/>
    </location>
</feature>
<feature type="transmembrane region" description="Helical" evidence="1">
    <location>
        <begin position="57"/>
        <end position="79"/>
    </location>
</feature>
<evidence type="ECO:0000313" key="2">
    <source>
        <dbReference type="EMBL" id="PZP57408.1"/>
    </source>
</evidence>
<feature type="transmembrane region" description="Helical" evidence="1">
    <location>
        <begin position="200"/>
        <end position="224"/>
    </location>
</feature>
<name>A0A2W5FQY0_9BACT</name>
<evidence type="ECO:0000256" key="1">
    <source>
        <dbReference type="SAM" id="Phobius"/>
    </source>
</evidence>
<keyword evidence="1" id="KW-0472">Membrane</keyword>
<dbReference type="Proteomes" id="UP000249739">
    <property type="component" value="Unassembled WGS sequence"/>
</dbReference>
<keyword evidence="1" id="KW-1133">Transmembrane helix</keyword>
<comment type="caution">
    <text evidence="2">The sequence shown here is derived from an EMBL/GenBank/DDBJ whole genome shotgun (WGS) entry which is preliminary data.</text>
</comment>
<keyword evidence="1" id="KW-0812">Transmembrane</keyword>
<dbReference type="EMBL" id="QFOT01000002">
    <property type="protein sequence ID" value="PZP57408.1"/>
    <property type="molecule type" value="Genomic_DNA"/>
</dbReference>
<reference evidence="2 3" key="1">
    <citation type="submission" date="2017-08" db="EMBL/GenBank/DDBJ databases">
        <title>Infants hospitalized years apart are colonized by the same room-sourced microbial strains.</title>
        <authorList>
            <person name="Brooks B."/>
            <person name="Olm M.R."/>
            <person name="Firek B.A."/>
            <person name="Baker R."/>
            <person name="Thomas B.C."/>
            <person name="Morowitz M.J."/>
            <person name="Banfield J.F."/>
        </authorList>
    </citation>
    <scope>NUCLEOTIDE SEQUENCE [LARGE SCALE GENOMIC DNA]</scope>
    <source>
        <strain evidence="2">S2_006_000_R2_64</strain>
    </source>
</reference>
<protein>
    <submittedName>
        <fullName evidence="2">Uncharacterized protein</fullName>
    </submittedName>
</protein>
<evidence type="ECO:0000313" key="3">
    <source>
        <dbReference type="Proteomes" id="UP000249739"/>
    </source>
</evidence>
<accession>A0A2W5FQY0</accession>
<proteinExistence type="predicted"/>
<feature type="transmembrane region" description="Helical" evidence="1">
    <location>
        <begin position="151"/>
        <end position="179"/>
    </location>
</feature>